<protein>
    <submittedName>
        <fullName evidence="1">Uncharacterized protein</fullName>
    </submittedName>
</protein>
<dbReference type="OrthoDB" id="6421709at2759"/>
<organism evidence="1 2">
    <name type="scientific">Araneus ventricosus</name>
    <name type="common">Orbweaver spider</name>
    <name type="synonym">Epeira ventricosa</name>
    <dbReference type="NCBI Taxonomy" id="182803"/>
    <lineage>
        <taxon>Eukaryota</taxon>
        <taxon>Metazoa</taxon>
        <taxon>Ecdysozoa</taxon>
        <taxon>Arthropoda</taxon>
        <taxon>Chelicerata</taxon>
        <taxon>Arachnida</taxon>
        <taxon>Araneae</taxon>
        <taxon>Araneomorphae</taxon>
        <taxon>Entelegynae</taxon>
        <taxon>Araneoidea</taxon>
        <taxon>Araneidae</taxon>
        <taxon>Araneus</taxon>
    </lineage>
</organism>
<comment type="caution">
    <text evidence="1">The sequence shown here is derived from an EMBL/GenBank/DDBJ whole genome shotgun (WGS) entry which is preliminary data.</text>
</comment>
<sequence>MIFLRGKGIRTTGLVPAGIRGTWNQSVISRLWQRFQIISNVSRCYSLVAPSYSMIGTGIWRVTVKGNMGTASDLSPSAPSATATTVSRQTTRADLRAQWSICS</sequence>
<evidence type="ECO:0000313" key="1">
    <source>
        <dbReference type="EMBL" id="GBM98089.1"/>
    </source>
</evidence>
<name>A0A4Y2K812_ARAVE</name>
<gene>
    <name evidence="1" type="ORF">AVEN_219422_1</name>
</gene>
<evidence type="ECO:0000313" key="2">
    <source>
        <dbReference type="Proteomes" id="UP000499080"/>
    </source>
</evidence>
<dbReference type="EMBL" id="BGPR01113452">
    <property type="protein sequence ID" value="GBM98089.1"/>
    <property type="molecule type" value="Genomic_DNA"/>
</dbReference>
<proteinExistence type="predicted"/>
<keyword evidence="2" id="KW-1185">Reference proteome</keyword>
<reference evidence="1 2" key="1">
    <citation type="journal article" date="2019" name="Sci. Rep.">
        <title>Orb-weaving spider Araneus ventricosus genome elucidates the spidroin gene catalogue.</title>
        <authorList>
            <person name="Kono N."/>
            <person name="Nakamura H."/>
            <person name="Ohtoshi R."/>
            <person name="Moran D.A.P."/>
            <person name="Shinohara A."/>
            <person name="Yoshida Y."/>
            <person name="Fujiwara M."/>
            <person name="Mori M."/>
            <person name="Tomita M."/>
            <person name="Arakawa K."/>
        </authorList>
    </citation>
    <scope>NUCLEOTIDE SEQUENCE [LARGE SCALE GENOMIC DNA]</scope>
</reference>
<dbReference type="Proteomes" id="UP000499080">
    <property type="component" value="Unassembled WGS sequence"/>
</dbReference>
<dbReference type="AlphaFoldDB" id="A0A4Y2K812"/>
<accession>A0A4Y2K812</accession>